<keyword evidence="3" id="KW-1185">Reference proteome</keyword>
<gene>
    <name evidence="2" type="ORF">JANAI62_22340</name>
</gene>
<reference evidence="2 3" key="1">
    <citation type="submission" date="2021-05" db="EMBL/GenBank/DDBJ databases">
        <title>Bacteria Genome sequencing.</title>
        <authorList>
            <person name="Takabe Y."/>
            <person name="Nakajima Y."/>
            <person name="Suzuki S."/>
            <person name="Shiozaki T."/>
        </authorList>
    </citation>
    <scope>NUCLEOTIDE SEQUENCE [LARGE SCALE GENOMIC DNA]</scope>
    <source>
        <strain evidence="2 3">AI_62</strain>
    </source>
</reference>
<dbReference type="Proteomes" id="UP000786693">
    <property type="component" value="Unassembled WGS sequence"/>
</dbReference>
<evidence type="ECO:0000313" key="2">
    <source>
        <dbReference type="EMBL" id="GIT95611.1"/>
    </source>
</evidence>
<evidence type="ECO:0000313" key="3">
    <source>
        <dbReference type="Proteomes" id="UP000786693"/>
    </source>
</evidence>
<dbReference type="RefSeq" id="WP_220749122.1">
    <property type="nucleotide sequence ID" value="NZ_BPFH01000004.1"/>
</dbReference>
<keyword evidence="1" id="KW-0732">Signal</keyword>
<feature type="chain" id="PRO_5047007839" evidence="1">
    <location>
        <begin position="29"/>
        <end position="115"/>
    </location>
</feature>
<sequence>MIGHPWHRGLLAVGAAGLLASIASPASAQICTFQTECLEDETCMDSTFSVDVSEEAIATEFGDLDIVARVDGRLVAEGQGMTILFTRAEDGAARASIHMAGPAVITYFGTCEGAE</sequence>
<organism evidence="2 3">
    <name type="scientific">Jannaschia pagri</name>
    <dbReference type="NCBI Taxonomy" id="2829797"/>
    <lineage>
        <taxon>Bacteria</taxon>
        <taxon>Pseudomonadati</taxon>
        <taxon>Pseudomonadota</taxon>
        <taxon>Alphaproteobacteria</taxon>
        <taxon>Rhodobacterales</taxon>
        <taxon>Roseobacteraceae</taxon>
        <taxon>Jannaschia</taxon>
    </lineage>
</organism>
<name>A0ABQ4NMM5_9RHOB</name>
<comment type="caution">
    <text evidence="2">The sequence shown here is derived from an EMBL/GenBank/DDBJ whole genome shotgun (WGS) entry which is preliminary data.</text>
</comment>
<feature type="signal peptide" evidence="1">
    <location>
        <begin position="1"/>
        <end position="28"/>
    </location>
</feature>
<evidence type="ECO:0000256" key="1">
    <source>
        <dbReference type="SAM" id="SignalP"/>
    </source>
</evidence>
<accession>A0ABQ4NMM5</accession>
<dbReference type="EMBL" id="BPFH01000004">
    <property type="protein sequence ID" value="GIT95611.1"/>
    <property type="molecule type" value="Genomic_DNA"/>
</dbReference>
<protein>
    <submittedName>
        <fullName evidence="2">Uncharacterized protein</fullName>
    </submittedName>
</protein>
<proteinExistence type="predicted"/>